<keyword evidence="2" id="KW-0758">Storage protein</keyword>
<evidence type="ECO:0000256" key="5">
    <source>
        <dbReference type="PROSITE-ProRule" id="PRU00557"/>
    </source>
</evidence>
<dbReference type="InterPro" id="IPR001846">
    <property type="entry name" value="VWF_type-D"/>
</dbReference>
<feature type="region of interest" description="Disordered" evidence="6">
    <location>
        <begin position="1698"/>
        <end position="1736"/>
    </location>
</feature>
<name>A0A9N9XJR7_PHYSR</name>
<reference evidence="10" key="1">
    <citation type="submission" date="2022-01" db="EMBL/GenBank/DDBJ databases">
        <authorList>
            <person name="King R."/>
        </authorList>
    </citation>
    <scope>NUCLEOTIDE SEQUENCE</scope>
</reference>
<evidence type="ECO:0008006" key="12">
    <source>
        <dbReference type="Google" id="ProtNLM"/>
    </source>
</evidence>
<dbReference type="Gene3D" id="1.25.10.20">
    <property type="entry name" value="Vitellinogen, superhelical"/>
    <property type="match status" value="1"/>
</dbReference>
<evidence type="ECO:0000256" key="7">
    <source>
        <dbReference type="SAM" id="SignalP"/>
    </source>
</evidence>
<dbReference type="InterPro" id="IPR015255">
    <property type="entry name" value="Vitellinogen_open_b-sht"/>
</dbReference>
<protein>
    <recommendedName>
        <fullName evidence="12">Vitellogenin</fullName>
    </recommendedName>
</protein>
<keyword evidence="3" id="KW-1015">Disulfide bond</keyword>
<evidence type="ECO:0000256" key="4">
    <source>
        <dbReference type="ARBA" id="ARBA00023180"/>
    </source>
</evidence>
<dbReference type="SMART" id="SM01169">
    <property type="entry name" value="DUF1943"/>
    <property type="match status" value="1"/>
</dbReference>
<dbReference type="InterPro" id="IPR011030">
    <property type="entry name" value="Lipovitellin_superhlx_dom"/>
</dbReference>
<dbReference type="SUPFAM" id="SSF48431">
    <property type="entry name" value="Lipovitellin-phosvitin complex, superhelical domain"/>
    <property type="match status" value="1"/>
</dbReference>
<evidence type="ECO:0000259" key="8">
    <source>
        <dbReference type="PROSITE" id="PS51211"/>
    </source>
</evidence>
<dbReference type="PANTHER" id="PTHR23345">
    <property type="entry name" value="VITELLOGENIN-RELATED"/>
    <property type="match status" value="1"/>
</dbReference>
<feature type="signal peptide" evidence="7">
    <location>
        <begin position="1"/>
        <end position="16"/>
    </location>
</feature>
<keyword evidence="4" id="KW-0325">Glycoprotein</keyword>
<dbReference type="InterPro" id="IPR015816">
    <property type="entry name" value="Vitellinogen_b-sht_N"/>
</dbReference>
<feature type="domain" description="Vitellogenin" evidence="8">
    <location>
        <begin position="22"/>
        <end position="795"/>
    </location>
</feature>
<dbReference type="SUPFAM" id="SSF56968">
    <property type="entry name" value="Lipovitellin-phosvitin complex, beta-sheet shell regions"/>
    <property type="match status" value="2"/>
</dbReference>
<comment type="caution">
    <text evidence="5">Lacks conserved residue(s) required for the propagation of feature annotation.</text>
</comment>
<evidence type="ECO:0000313" key="11">
    <source>
        <dbReference type="Proteomes" id="UP001153712"/>
    </source>
</evidence>
<keyword evidence="1 7" id="KW-0732">Signal</keyword>
<dbReference type="PROSITE" id="PS51233">
    <property type="entry name" value="VWFD"/>
    <property type="match status" value="1"/>
</dbReference>
<dbReference type="Pfam" id="PF00094">
    <property type="entry name" value="VWD"/>
    <property type="match status" value="1"/>
</dbReference>
<sequence>MWSHVVLFFLVGLAFASNNPGWTDNQEYVYKVRGRTLTGLAEVANQYVGILFKATLRIQPRNDGQQLQALITNPKYAQIHDVLPDAWKTQFQDEELNWKPLPMKERPFQIQMKNGLIDKIVVCKDMKNWEANMLKGIVSVFQINVNGERALPRSLNVLPSPESNDAIFMAMEDTVSGETETLYEIRPVPQHLFDETEKHKNFQQWKKDGEIIEVYKHKNYTNEEELPAFIFGFGDQIEGLNPAETSLGDIISRDSTGRAILVGDLRRHVIVNTTTTETIYVKPAVIDKQKAAIVSVIRADLEEIKSQNEKIESVPQPFELDNLVYSYGEPFETNGEVYQTKKAQRSQGRSQNYNDDDEEYSRIRNRRSLRKSSDDYSYYFTLDKIETSKAPPSPLLAYYTGHQGQSIKKAGDLVHRVVKLAKQIGKDLQSHQKEDHEKTLDRFVNLNELCRLMDKDEFDQATQQLYSKNAKGEEKAAWAAYRDALAETGTGPAFLSIESWIESDKVEGDDAAQLVSTVAKITHHPTLDYMKKFFQFTKKEKVLREWPLNDTALISYAHLIRKVYVDDELSRSELPVHAFGPFDNEEGEKFIKEEVIPYYSEMLKKSIERADTPKIHAYIATLGKIGAPEVLSAFEPYLEGNEKASQFQRLMMVLSLRDLVEIEPEKAFAVLYRLYQNPGEHPTVRIACVYFIMRTKPTAEILQLMAQSTKTEKNEYVKAAVKHSIEQISELEDSEEYAKIIRAAKIAKSHLTNEHFGVNYGGNYLRAYVIEELNKHFRITTHLYPAADSYLPKGIMYSVRSNSAGLHRKNYNARVILSSIDQLINVAFRQTKAYDRQQQEQKSNAQQQGQHPWSSQHIAELLNMKAHEREQLEGFLSLEIGAPHRMFGFDNTTMKRLPKFVEELEAQLRNGQKIEHYKTVDSDGLVVAVPTAMGIPCVYHYTSPMIIKAKGEVMAVANPQLSQGNKLQRPQQVKIDTEMEVTVTGKTIGRLMFVAPFEQQIYISGYDKHWEFNLPTLKAQMKIDLQEQEVQVEIQPKEENKVNMFHYHTWPYTAMTEVTSDEPLTSQRNMKYIEPENMQEFKTVVGKQSTGIALEVAIRHERKNLNAQLIRRLFSYNGAYDALRELWDDASIQNSQIDISYLPQQSINNKIVLRSKYNHDYVESPEPREGKWELNEKAEPAQRQQELMKVVAAKINNVDVSALDNIVEFQGQRNIQYLLTGALAKSNVDPKAHMRVCFKRSSPDNQVKDYEMHFVAHSEAENTNGMDLEDSLQSQPQMDTEIEVSFGQSEAPLSKLKAKIQHKRSEERKRYLTESHLYKQCLAEMEQGDKALSACTKINMIANLLDRADIKIRYENLSHELKEDIQMAFDAGRVLALPNAEIESKQTPAQDKEVMVHVKFHGDLQYFNATIQTKDEETALYNIPVGELTQQVLVPHPVFPVPARVLSQIFGADTYRDFCTVDQTQINTFSNRTYDAELSNRWTVMALYAPKQAREQGQEHAQLSLKKQLQEQAENFVVLVRESKQSQDKKDVKIVASAPRTKYQVVEIELKPGQGRNVEVAVNGKPVTLNKKQSQDIFNGYVQMYALPNGEVKVEIQKAFYILFDGERVRMTTVHDKFKDATRGLCGQYNDQDAEDFLAPQDCIAAESKKFIRSFEVEGEQGQQIRKQFAGEDNQCVEIEPVFVNVITKNERTSDYFEDDESRHFSQYSQSSTHHKSNRFDESSQYGDSEETKNNPKHNARCLFKQTRYVKQNGKICFTIEPVVSCRSQCRPRNFTTKTVGVHCINKSNVSDLWKNQIDNENSPDFSSKEQHRTVEMSVPQSCSA</sequence>
<dbReference type="EMBL" id="OU900103">
    <property type="protein sequence ID" value="CAG9855084.1"/>
    <property type="molecule type" value="Genomic_DNA"/>
</dbReference>
<evidence type="ECO:0000256" key="3">
    <source>
        <dbReference type="ARBA" id="ARBA00023157"/>
    </source>
</evidence>
<dbReference type="Gene3D" id="2.20.80.10">
    <property type="entry name" value="Lipovitellin-phosvitin complex, chain A, domain 4"/>
    <property type="match status" value="1"/>
</dbReference>
<evidence type="ECO:0000256" key="1">
    <source>
        <dbReference type="ARBA" id="ARBA00022729"/>
    </source>
</evidence>
<dbReference type="InterPro" id="IPR050733">
    <property type="entry name" value="Vitellogenin/Apolipophorin"/>
</dbReference>
<feature type="domain" description="VWFD" evidence="9">
    <location>
        <begin position="1457"/>
        <end position="1664"/>
    </location>
</feature>
<proteinExistence type="predicted"/>
<dbReference type="OrthoDB" id="160294at2759"/>
<dbReference type="FunFam" id="1.25.10.20:FF:000003">
    <property type="entry name" value="Vitellogenin C"/>
    <property type="match status" value="1"/>
</dbReference>
<evidence type="ECO:0000256" key="6">
    <source>
        <dbReference type="SAM" id="MobiDB-lite"/>
    </source>
</evidence>
<feature type="region of interest" description="Disordered" evidence="6">
    <location>
        <begin position="1802"/>
        <end position="1825"/>
    </location>
</feature>
<dbReference type="Pfam" id="PF09172">
    <property type="entry name" value="Vit_open_b-sht"/>
    <property type="match status" value="1"/>
</dbReference>
<dbReference type="Pfam" id="PF01347">
    <property type="entry name" value="Vitellogenin_N"/>
    <property type="match status" value="1"/>
</dbReference>
<evidence type="ECO:0000313" key="10">
    <source>
        <dbReference type="EMBL" id="CAG9855084.1"/>
    </source>
</evidence>
<dbReference type="InterPro" id="IPR015819">
    <property type="entry name" value="Lipid_transp_b-sht_shell"/>
</dbReference>
<feature type="region of interest" description="Disordered" evidence="6">
    <location>
        <begin position="338"/>
        <end position="360"/>
    </location>
</feature>
<dbReference type="PROSITE" id="PS51211">
    <property type="entry name" value="VITELLOGENIN"/>
    <property type="match status" value="1"/>
</dbReference>
<organism evidence="10 11">
    <name type="scientific">Phyllotreta striolata</name>
    <name type="common">Striped flea beetle</name>
    <name type="synonym">Crioceris striolata</name>
    <dbReference type="NCBI Taxonomy" id="444603"/>
    <lineage>
        <taxon>Eukaryota</taxon>
        <taxon>Metazoa</taxon>
        <taxon>Ecdysozoa</taxon>
        <taxon>Arthropoda</taxon>
        <taxon>Hexapoda</taxon>
        <taxon>Insecta</taxon>
        <taxon>Pterygota</taxon>
        <taxon>Neoptera</taxon>
        <taxon>Endopterygota</taxon>
        <taxon>Coleoptera</taxon>
        <taxon>Polyphaga</taxon>
        <taxon>Cucujiformia</taxon>
        <taxon>Chrysomeloidea</taxon>
        <taxon>Chrysomelidae</taxon>
        <taxon>Galerucinae</taxon>
        <taxon>Alticini</taxon>
        <taxon>Phyllotreta</taxon>
    </lineage>
</organism>
<evidence type="ECO:0000256" key="2">
    <source>
        <dbReference type="ARBA" id="ARBA00022761"/>
    </source>
</evidence>
<evidence type="ECO:0000259" key="9">
    <source>
        <dbReference type="PROSITE" id="PS51233"/>
    </source>
</evidence>
<feature type="chain" id="PRO_5040116473" description="Vitellogenin" evidence="7">
    <location>
        <begin position="17"/>
        <end position="1825"/>
    </location>
</feature>
<dbReference type="PANTHER" id="PTHR23345:SF15">
    <property type="entry name" value="VITELLOGENIN 1-RELATED"/>
    <property type="match status" value="1"/>
</dbReference>
<dbReference type="SMART" id="SM00216">
    <property type="entry name" value="VWD"/>
    <property type="match status" value="1"/>
</dbReference>
<dbReference type="Gene3D" id="2.30.230.10">
    <property type="entry name" value="Lipovitellin, beta-sheet shell regions, chain A"/>
    <property type="match status" value="1"/>
</dbReference>
<dbReference type="SMART" id="SM00638">
    <property type="entry name" value="LPD_N"/>
    <property type="match status" value="1"/>
</dbReference>
<dbReference type="InterPro" id="IPR001747">
    <property type="entry name" value="Vitellogenin_N"/>
</dbReference>
<accession>A0A9N9XJR7</accession>
<gene>
    <name evidence="10" type="ORF">PHYEVI_LOCUS1544</name>
</gene>
<dbReference type="Proteomes" id="UP001153712">
    <property type="component" value="Chromosome 10"/>
</dbReference>
<keyword evidence="11" id="KW-1185">Reference proteome</keyword>
<dbReference type="GO" id="GO:0005319">
    <property type="term" value="F:lipid transporter activity"/>
    <property type="evidence" value="ECO:0007669"/>
    <property type="project" value="InterPro"/>
</dbReference>
<dbReference type="GO" id="GO:0045735">
    <property type="term" value="F:nutrient reservoir activity"/>
    <property type="evidence" value="ECO:0007669"/>
    <property type="project" value="UniProtKB-KW"/>
</dbReference>